<dbReference type="InterPro" id="IPR009799">
    <property type="entry name" value="EthD_dom"/>
</dbReference>
<comment type="caution">
    <text evidence="2">The sequence shown here is derived from an EMBL/GenBank/DDBJ whole genome shotgun (WGS) entry which is preliminary data.</text>
</comment>
<accession>A0ABW9XFW8</accession>
<dbReference type="EMBL" id="JAAAPO010000005">
    <property type="protein sequence ID" value="NBC37406.1"/>
    <property type="molecule type" value="Genomic_DNA"/>
</dbReference>
<proteinExistence type="predicted"/>
<evidence type="ECO:0000313" key="2">
    <source>
        <dbReference type="EMBL" id="NBC37406.1"/>
    </source>
</evidence>
<evidence type="ECO:0000313" key="3">
    <source>
        <dbReference type="Proteomes" id="UP000753724"/>
    </source>
</evidence>
<reference evidence="3" key="1">
    <citation type="submission" date="2020-01" db="EMBL/GenBank/DDBJ databases">
        <title>Sphingomonas sp. strain CSW-10.</title>
        <authorList>
            <person name="Chen W.-M."/>
        </authorList>
    </citation>
    <scope>NUCLEOTIDE SEQUENCE [LARGE SCALE GENOMIC DNA]</scope>
    <source>
        <strain evidence="3">FSY-8</strain>
    </source>
</reference>
<protein>
    <recommendedName>
        <fullName evidence="1">EthD domain-containing protein</fullName>
    </recommendedName>
</protein>
<keyword evidence="3" id="KW-1185">Reference proteome</keyword>
<sequence length="225" mass="24463">MNDQTIHYVGFIRRRAGMSHADFSTHWGTVHRDLVMGFADPGPILQYIQDVSFESLPAGFANSFDGAPELWIRSEQALAELFAAERFQYAYAVDSPLFITMPAISFFVKDTVVVDGPARGAKLLRLIPAPSPAQAECLIEAWTQSPRPLGMAGQSPSRIVRSTIVSAEAEGTDPAAYFGIESSWWPDADAAAAAWLGRDTDLTAGEQVLLAQERTVLRMADASVS</sequence>
<dbReference type="Gene3D" id="3.30.70.100">
    <property type="match status" value="1"/>
</dbReference>
<dbReference type="RefSeq" id="WP_161719456.1">
    <property type="nucleotide sequence ID" value="NZ_JAAAPO010000005.1"/>
</dbReference>
<evidence type="ECO:0000259" key="1">
    <source>
        <dbReference type="Pfam" id="PF07110"/>
    </source>
</evidence>
<feature type="domain" description="EthD" evidence="1">
    <location>
        <begin position="16"/>
        <end position="99"/>
    </location>
</feature>
<organism evidence="2 3">
    <name type="scientific">Novosphingobium ovatum</name>
    <dbReference type="NCBI Taxonomy" id="1908523"/>
    <lineage>
        <taxon>Bacteria</taxon>
        <taxon>Pseudomonadati</taxon>
        <taxon>Pseudomonadota</taxon>
        <taxon>Alphaproteobacteria</taxon>
        <taxon>Sphingomonadales</taxon>
        <taxon>Sphingomonadaceae</taxon>
        <taxon>Novosphingobium</taxon>
    </lineage>
</organism>
<dbReference type="InterPro" id="IPR011008">
    <property type="entry name" value="Dimeric_a/b-barrel"/>
</dbReference>
<dbReference type="Proteomes" id="UP000753724">
    <property type="component" value="Unassembled WGS sequence"/>
</dbReference>
<dbReference type="SUPFAM" id="SSF54909">
    <property type="entry name" value="Dimeric alpha+beta barrel"/>
    <property type="match status" value="1"/>
</dbReference>
<gene>
    <name evidence="2" type="ORF">GTZ99_12675</name>
</gene>
<name>A0ABW9XFW8_9SPHN</name>
<dbReference type="Pfam" id="PF07110">
    <property type="entry name" value="EthD"/>
    <property type="match status" value="1"/>
</dbReference>